<keyword evidence="5 8" id="KW-0812">Transmembrane</keyword>
<feature type="transmembrane region" description="Helical" evidence="8">
    <location>
        <begin position="31"/>
        <end position="53"/>
    </location>
</feature>
<dbReference type="InterPro" id="IPR004626">
    <property type="entry name" value="RarD"/>
</dbReference>
<protein>
    <submittedName>
        <fullName evidence="10">EamA family transporter RarD</fullName>
    </submittedName>
</protein>
<feature type="transmembrane region" description="Helical" evidence="8">
    <location>
        <begin position="170"/>
        <end position="190"/>
    </location>
</feature>
<gene>
    <name evidence="10" type="primary">rarD_1</name>
    <name evidence="10" type="ORF">GCM10023211_00590</name>
</gene>
<proteinExistence type="inferred from homology"/>
<keyword evidence="6 8" id="KW-1133">Transmembrane helix</keyword>
<feature type="transmembrane region" description="Helical" evidence="8">
    <location>
        <begin position="231"/>
        <end position="250"/>
    </location>
</feature>
<dbReference type="InterPro" id="IPR037185">
    <property type="entry name" value="EmrE-like"/>
</dbReference>
<evidence type="ECO:0000259" key="9">
    <source>
        <dbReference type="Pfam" id="PF00892"/>
    </source>
</evidence>
<evidence type="ECO:0000256" key="3">
    <source>
        <dbReference type="ARBA" id="ARBA00022448"/>
    </source>
</evidence>
<dbReference type="SUPFAM" id="SSF103481">
    <property type="entry name" value="Multidrug resistance efflux transporter EmrE"/>
    <property type="match status" value="2"/>
</dbReference>
<comment type="subcellular location">
    <subcellularLocation>
        <location evidence="1">Cell membrane</location>
        <topology evidence="1">Multi-pass membrane protein</topology>
    </subcellularLocation>
</comment>
<evidence type="ECO:0000256" key="4">
    <source>
        <dbReference type="ARBA" id="ARBA00022475"/>
    </source>
</evidence>
<evidence type="ECO:0000256" key="2">
    <source>
        <dbReference type="ARBA" id="ARBA00007362"/>
    </source>
</evidence>
<keyword evidence="3" id="KW-0813">Transport</keyword>
<keyword evidence="7 8" id="KW-0472">Membrane</keyword>
<evidence type="ECO:0000256" key="8">
    <source>
        <dbReference type="SAM" id="Phobius"/>
    </source>
</evidence>
<evidence type="ECO:0000256" key="1">
    <source>
        <dbReference type="ARBA" id="ARBA00004651"/>
    </source>
</evidence>
<organism evidence="10 11">
    <name type="scientific">Orbus sasakiae</name>
    <dbReference type="NCBI Taxonomy" id="1078475"/>
    <lineage>
        <taxon>Bacteria</taxon>
        <taxon>Pseudomonadati</taxon>
        <taxon>Pseudomonadota</taxon>
        <taxon>Gammaproteobacteria</taxon>
        <taxon>Orbales</taxon>
        <taxon>Orbaceae</taxon>
        <taxon>Orbus</taxon>
    </lineage>
</organism>
<feature type="transmembrane region" description="Helical" evidence="8">
    <location>
        <begin position="59"/>
        <end position="80"/>
    </location>
</feature>
<keyword evidence="4" id="KW-1003">Cell membrane</keyword>
<dbReference type="Proteomes" id="UP001500171">
    <property type="component" value="Unassembled WGS sequence"/>
</dbReference>
<feature type="transmembrane region" description="Helical" evidence="8">
    <location>
        <begin position="110"/>
        <end position="127"/>
    </location>
</feature>
<reference evidence="11" key="1">
    <citation type="journal article" date="2019" name="Int. J. Syst. Evol. Microbiol.">
        <title>The Global Catalogue of Microorganisms (GCM) 10K type strain sequencing project: providing services to taxonomists for standard genome sequencing and annotation.</title>
        <authorList>
            <consortium name="The Broad Institute Genomics Platform"/>
            <consortium name="The Broad Institute Genome Sequencing Center for Infectious Disease"/>
            <person name="Wu L."/>
            <person name="Ma J."/>
        </authorList>
    </citation>
    <scope>NUCLEOTIDE SEQUENCE [LARGE SCALE GENOMIC DNA]</scope>
    <source>
        <strain evidence="11">JCM 18050</strain>
    </source>
</reference>
<comment type="similarity">
    <text evidence="2">Belongs to the EamA transporter family.</text>
</comment>
<feature type="domain" description="EamA" evidence="9">
    <location>
        <begin position="120"/>
        <end position="242"/>
    </location>
</feature>
<evidence type="ECO:0000313" key="10">
    <source>
        <dbReference type="EMBL" id="GAA5103800.1"/>
    </source>
</evidence>
<sequence>MSFPAIMLLVFAERQWASVTELFKRIVQKPLFLFALIFSALLLSIQMLIFVWAPLSGRALSTSLGYFMLPLTMVVCGRIFYKERFSFLQKIAVALAFVGVALEVYITGAFSWETIVITLGYPIYFMFRRRMSIDGIAGTFSDFFFLALGCLIYFIVQYDTQKIIDDVVNFHVYIPLLGIITAIAFAAYFSASRLLPLGLFGLLGYVEPILLAIVSIVFLHETIQPEHIVSYGLIWGAVCVLVLEGLVYTIRNFKRKRIK</sequence>
<feature type="transmembrane region" description="Helical" evidence="8">
    <location>
        <begin position="197"/>
        <end position="219"/>
    </location>
</feature>
<keyword evidence="11" id="KW-1185">Reference proteome</keyword>
<dbReference type="Pfam" id="PF00892">
    <property type="entry name" value="EamA"/>
    <property type="match status" value="1"/>
</dbReference>
<evidence type="ECO:0000256" key="5">
    <source>
        <dbReference type="ARBA" id="ARBA00022692"/>
    </source>
</evidence>
<evidence type="ECO:0000313" key="11">
    <source>
        <dbReference type="Proteomes" id="UP001500171"/>
    </source>
</evidence>
<name>A0ABP9MX14_9GAMM</name>
<dbReference type="EMBL" id="BAABHY010000001">
    <property type="protein sequence ID" value="GAA5103800.1"/>
    <property type="molecule type" value="Genomic_DNA"/>
</dbReference>
<dbReference type="InterPro" id="IPR000620">
    <property type="entry name" value="EamA_dom"/>
</dbReference>
<evidence type="ECO:0000256" key="6">
    <source>
        <dbReference type="ARBA" id="ARBA00022989"/>
    </source>
</evidence>
<accession>A0ABP9MX14</accession>
<feature type="transmembrane region" description="Helical" evidence="8">
    <location>
        <begin position="139"/>
        <end position="158"/>
    </location>
</feature>
<comment type="caution">
    <text evidence="10">The sequence shown here is derived from an EMBL/GenBank/DDBJ whole genome shotgun (WGS) entry which is preliminary data.</text>
</comment>
<evidence type="ECO:0000256" key="7">
    <source>
        <dbReference type="ARBA" id="ARBA00023136"/>
    </source>
</evidence>
<dbReference type="NCBIfam" id="TIGR00688">
    <property type="entry name" value="rarD"/>
    <property type="match status" value="1"/>
</dbReference>